<evidence type="ECO:0000313" key="3">
    <source>
        <dbReference type="EMBL" id="KXN74319.1"/>
    </source>
</evidence>
<proteinExistence type="predicted"/>
<keyword evidence="4" id="KW-1185">Reference proteome</keyword>
<organism evidence="3 4">
    <name type="scientific">Conidiobolus coronatus (strain ATCC 28846 / CBS 209.66 / NRRL 28638)</name>
    <name type="common">Delacroixia coronata</name>
    <dbReference type="NCBI Taxonomy" id="796925"/>
    <lineage>
        <taxon>Eukaryota</taxon>
        <taxon>Fungi</taxon>
        <taxon>Fungi incertae sedis</taxon>
        <taxon>Zoopagomycota</taxon>
        <taxon>Entomophthoromycotina</taxon>
        <taxon>Entomophthoromycetes</taxon>
        <taxon>Entomophthorales</taxon>
        <taxon>Ancylistaceae</taxon>
        <taxon>Conidiobolus</taxon>
    </lineage>
</organism>
<dbReference type="AlphaFoldDB" id="A0A137PH37"/>
<dbReference type="InterPro" id="IPR024391">
    <property type="entry name" value="LDB19_N"/>
</dbReference>
<protein>
    <submittedName>
        <fullName evidence="3">Uncharacterized protein</fullName>
    </submittedName>
</protein>
<dbReference type="OrthoDB" id="2333384at2759"/>
<feature type="domain" description="LDB19 N-terminal" evidence="2">
    <location>
        <begin position="55"/>
        <end position="139"/>
    </location>
</feature>
<gene>
    <name evidence="3" type="ORF">CONCODRAFT_2704</name>
</gene>
<dbReference type="InterPro" id="IPR014752">
    <property type="entry name" value="Arrestin-like_C"/>
</dbReference>
<evidence type="ECO:0000259" key="1">
    <source>
        <dbReference type="Pfam" id="PF02752"/>
    </source>
</evidence>
<dbReference type="EMBL" id="KQ964425">
    <property type="protein sequence ID" value="KXN74319.1"/>
    <property type="molecule type" value="Genomic_DNA"/>
</dbReference>
<dbReference type="Pfam" id="PF13002">
    <property type="entry name" value="LDB19"/>
    <property type="match status" value="1"/>
</dbReference>
<evidence type="ECO:0000259" key="2">
    <source>
        <dbReference type="Pfam" id="PF13002"/>
    </source>
</evidence>
<accession>A0A137PH37</accession>
<dbReference type="Proteomes" id="UP000070444">
    <property type="component" value="Unassembled WGS sequence"/>
</dbReference>
<sequence>MLKEFKNLVISITQWDIKADIELLSGVITVPELTEEYSQFSVQGNLMLESLMAKSIKKISIQLNGTLDSCMDSKLENQKLSIIDNQLELITEPIDIPIGCSVFGFELLLPRSLPTSVSSKDFKLKYTLKALVIFEDDTKFTKKITPKVYNNYLLPHREKRQSSYENSGTIMDLIDWEIKFPTRLFSLGESVNFEFSLKPKDGVAVGIVIGKLFQLALVYKNSSDKDNNEEEDLEPTKQLISQDMVYIARKTSHNTIGLNLPTSIRSPITLKPSTVQTMKTQYFEVAHKIQIQVEYVILGSDSAYICNIPIPVGITSNESALDELEFLPSYDNSTLNSPCSEYMCLSPVYSS</sequence>
<name>A0A137PH37_CONC2</name>
<dbReference type="Pfam" id="PF02752">
    <property type="entry name" value="Arrestin_C"/>
    <property type="match status" value="1"/>
</dbReference>
<evidence type="ECO:0000313" key="4">
    <source>
        <dbReference type="Proteomes" id="UP000070444"/>
    </source>
</evidence>
<reference evidence="3 4" key="1">
    <citation type="journal article" date="2015" name="Genome Biol. Evol.">
        <title>Phylogenomic analyses indicate that early fungi evolved digesting cell walls of algal ancestors of land plants.</title>
        <authorList>
            <person name="Chang Y."/>
            <person name="Wang S."/>
            <person name="Sekimoto S."/>
            <person name="Aerts A.L."/>
            <person name="Choi C."/>
            <person name="Clum A."/>
            <person name="LaButti K.M."/>
            <person name="Lindquist E.A."/>
            <person name="Yee Ngan C."/>
            <person name="Ohm R.A."/>
            <person name="Salamov A.A."/>
            <person name="Grigoriev I.V."/>
            <person name="Spatafora J.W."/>
            <person name="Berbee M.L."/>
        </authorList>
    </citation>
    <scope>NUCLEOTIDE SEQUENCE [LARGE SCALE GENOMIC DNA]</scope>
    <source>
        <strain evidence="3 4">NRRL 28638</strain>
    </source>
</reference>
<feature type="domain" description="Arrestin C-terminal-like" evidence="1">
    <location>
        <begin position="174"/>
        <end position="314"/>
    </location>
</feature>
<dbReference type="Gene3D" id="2.60.40.640">
    <property type="match status" value="1"/>
</dbReference>
<dbReference type="InterPro" id="IPR011022">
    <property type="entry name" value="Arrestin_C-like"/>
</dbReference>